<dbReference type="PANTHER" id="PTHR43236:SF1">
    <property type="entry name" value="BLL7220 PROTEIN"/>
    <property type="match status" value="1"/>
</dbReference>
<dbReference type="SUPFAM" id="SSF47413">
    <property type="entry name" value="lambda repressor-like DNA-binding domains"/>
    <property type="match status" value="1"/>
</dbReference>
<dbReference type="SMART" id="SM00530">
    <property type="entry name" value="HTH_XRE"/>
    <property type="match status" value="1"/>
</dbReference>
<feature type="region of interest" description="Disordered" evidence="2">
    <location>
        <begin position="364"/>
        <end position="385"/>
    </location>
</feature>
<dbReference type="InterPro" id="IPR010982">
    <property type="entry name" value="Lambda_DNA-bd_dom_sf"/>
</dbReference>
<sequence length="385" mass="41768">MEQSDVAAQPRMLVLARDSRGLKQGDVAEAMKALEGHGSKVSQAYVSRAEAGRLTVSGDRLELYACALGYPPGLLVVREAEVGAGPGLVHHRKKQAVAAPDLRRIHAVLNLTRIQLKGLLGDVPRVVKLSIPQIPVDDYSPPEEAAGIVRAEWGIPRGPLDSVLSLVEDAGGLVLRRALVAPVPLDSGNESVPVDAISACAAGEDPVVLLNSGTPGDRQRFTLAHELGHMVMHSTPHPDQEKQANRFAAELLMPAADIRDEFRGIVDLRLLLSLKQRWRVSMWALLRRARTLGVISDWQHRTLAVEMSSIGYRTTEPDPLDNERPVAVRSLVDWHLSMGAGADDLARMTRLTPDEFTRLYLDDTGTEESGTGESFAPPITAEVSS</sequence>
<dbReference type="InterPro" id="IPR010359">
    <property type="entry name" value="IrrE_HExxH"/>
</dbReference>
<organism evidence="4 5">
    <name type="scientific">Saccharothrix lopnurensis</name>
    <dbReference type="NCBI Taxonomy" id="1670621"/>
    <lineage>
        <taxon>Bacteria</taxon>
        <taxon>Bacillati</taxon>
        <taxon>Actinomycetota</taxon>
        <taxon>Actinomycetes</taxon>
        <taxon>Pseudonocardiales</taxon>
        <taxon>Pseudonocardiaceae</taxon>
        <taxon>Saccharothrix</taxon>
    </lineage>
</organism>
<keyword evidence="5" id="KW-1185">Reference proteome</keyword>
<dbReference type="Gene3D" id="1.10.260.40">
    <property type="entry name" value="lambda repressor-like DNA-binding domains"/>
    <property type="match status" value="1"/>
</dbReference>
<proteinExistence type="inferred from homology"/>
<protein>
    <submittedName>
        <fullName evidence="4">ImmA/IrrE family metallo-endopeptidase</fullName>
    </submittedName>
</protein>
<comment type="caution">
    <text evidence="4">The sequence shown here is derived from an EMBL/GenBank/DDBJ whole genome shotgun (WGS) entry which is preliminary data.</text>
</comment>
<reference evidence="5" key="1">
    <citation type="journal article" date="2019" name="Int. J. Syst. Evol. Microbiol.">
        <title>The Global Catalogue of Microorganisms (GCM) 10K type strain sequencing project: providing services to taxonomists for standard genome sequencing and annotation.</title>
        <authorList>
            <consortium name="The Broad Institute Genomics Platform"/>
            <consortium name="The Broad Institute Genome Sequencing Center for Infectious Disease"/>
            <person name="Wu L."/>
            <person name="Ma J."/>
        </authorList>
    </citation>
    <scope>NUCLEOTIDE SEQUENCE [LARGE SCALE GENOMIC DNA]</scope>
    <source>
        <strain evidence="5">CGMCC 4.7246</strain>
    </source>
</reference>
<evidence type="ECO:0000256" key="2">
    <source>
        <dbReference type="SAM" id="MobiDB-lite"/>
    </source>
</evidence>
<dbReference type="Gene3D" id="1.10.10.2910">
    <property type="match status" value="1"/>
</dbReference>
<dbReference type="InterPro" id="IPR001387">
    <property type="entry name" value="Cro/C1-type_HTH"/>
</dbReference>
<evidence type="ECO:0000313" key="4">
    <source>
        <dbReference type="EMBL" id="MFC6091533.1"/>
    </source>
</evidence>
<name>A0ABW1P900_9PSEU</name>
<evidence type="ECO:0000256" key="1">
    <source>
        <dbReference type="ARBA" id="ARBA00007227"/>
    </source>
</evidence>
<feature type="domain" description="HTH cro/C1-type" evidence="3">
    <location>
        <begin position="13"/>
        <end position="75"/>
    </location>
</feature>
<evidence type="ECO:0000313" key="5">
    <source>
        <dbReference type="Proteomes" id="UP001596220"/>
    </source>
</evidence>
<dbReference type="Proteomes" id="UP001596220">
    <property type="component" value="Unassembled WGS sequence"/>
</dbReference>
<dbReference type="PANTHER" id="PTHR43236">
    <property type="entry name" value="ANTITOXIN HIGA1"/>
    <property type="match status" value="1"/>
</dbReference>
<gene>
    <name evidence="4" type="ORF">ACFP3R_19855</name>
</gene>
<accession>A0ABW1P900</accession>
<dbReference type="CDD" id="cd00093">
    <property type="entry name" value="HTH_XRE"/>
    <property type="match status" value="1"/>
</dbReference>
<dbReference type="InterPro" id="IPR052345">
    <property type="entry name" value="Rad_response_metalloprotease"/>
</dbReference>
<evidence type="ECO:0000259" key="3">
    <source>
        <dbReference type="PROSITE" id="PS50943"/>
    </source>
</evidence>
<dbReference type="Pfam" id="PF01381">
    <property type="entry name" value="HTH_3"/>
    <property type="match status" value="1"/>
</dbReference>
<dbReference type="EMBL" id="JBHSQO010000019">
    <property type="protein sequence ID" value="MFC6091533.1"/>
    <property type="molecule type" value="Genomic_DNA"/>
</dbReference>
<comment type="similarity">
    <text evidence="1">Belongs to the short-chain fatty acyl-CoA assimilation regulator (ScfR) family.</text>
</comment>
<dbReference type="Pfam" id="PF06114">
    <property type="entry name" value="Peptidase_M78"/>
    <property type="match status" value="1"/>
</dbReference>
<dbReference type="PROSITE" id="PS50943">
    <property type="entry name" value="HTH_CROC1"/>
    <property type="match status" value="1"/>
</dbReference>
<dbReference type="RefSeq" id="WP_380637748.1">
    <property type="nucleotide sequence ID" value="NZ_JBHSQO010000019.1"/>
</dbReference>